<dbReference type="OrthoDB" id="9810886at2"/>
<dbReference type="STRING" id="758803.SAMN05421803_101207"/>
<accession>A0A1M6B4E9</accession>
<dbReference type="InterPro" id="IPR009412">
    <property type="entry name" value="DUF1062"/>
</dbReference>
<dbReference type="AlphaFoldDB" id="A0A1M6B4E9"/>
<reference evidence="1 2" key="1">
    <citation type="submission" date="2016-11" db="EMBL/GenBank/DDBJ databases">
        <authorList>
            <person name="Jaros S."/>
            <person name="Januszkiewicz K."/>
            <person name="Wedrychowicz H."/>
        </authorList>
    </citation>
    <scope>NUCLEOTIDE SEQUENCE [LARGE SCALE GENOMIC DNA]</scope>
    <source>
        <strain evidence="1 2">CGMCC 4.5723</strain>
    </source>
</reference>
<gene>
    <name evidence="1" type="ORF">SAMN05421803_101207</name>
</gene>
<evidence type="ECO:0000313" key="2">
    <source>
        <dbReference type="Proteomes" id="UP000184452"/>
    </source>
</evidence>
<protein>
    <recommendedName>
        <fullName evidence="3">DUF1062 domain-containing protein</fullName>
    </recommendedName>
</protein>
<dbReference type="EMBL" id="FQZK01000001">
    <property type="protein sequence ID" value="SHI43343.1"/>
    <property type="molecule type" value="Genomic_DNA"/>
</dbReference>
<evidence type="ECO:0008006" key="3">
    <source>
        <dbReference type="Google" id="ProtNLM"/>
    </source>
</evidence>
<name>A0A1M6B4E9_9ACTN</name>
<keyword evidence="2" id="KW-1185">Reference proteome</keyword>
<sequence>MSSHPHTVLSWAVRRTRLPLLVLPCADCARERATTGRGRFRVNANGKLLQVWLLVGCTGCDRTGRLTVHERVPVRSLPADLLAGYTANAPSLVASVLLDPATARRNRFSLDWEGCWELDAPPVPQGPRPVRVDVAFEDPVPVRPERLIARALGISRAETARRVEADLPLERRRARDFSFLLL</sequence>
<organism evidence="1 2">
    <name type="scientific">Nocardiopsis flavescens</name>
    <dbReference type="NCBI Taxonomy" id="758803"/>
    <lineage>
        <taxon>Bacteria</taxon>
        <taxon>Bacillati</taxon>
        <taxon>Actinomycetota</taxon>
        <taxon>Actinomycetes</taxon>
        <taxon>Streptosporangiales</taxon>
        <taxon>Nocardiopsidaceae</taxon>
        <taxon>Nocardiopsis</taxon>
    </lineage>
</organism>
<dbReference type="Pfam" id="PF06353">
    <property type="entry name" value="DUF1062"/>
    <property type="match status" value="1"/>
</dbReference>
<dbReference type="Proteomes" id="UP000184452">
    <property type="component" value="Unassembled WGS sequence"/>
</dbReference>
<proteinExistence type="predicted"/>
<evidence type="ECO:0000313" key="1">
    <source>
        <dbReference type="EMBL" id="SHI43343.1"/>
    </source>
</evidence>